<keyword evidence="3" id="KW-1003">Cell membrane</keyword>
<dbReference type="AlphaFoldDB" id="B6QPQ5"/>
<evidence type="ECO:0000256" key="1">
    <source>
        <dbReference type="ARBA" id="ARBA00004651"/>
    </source>
</evidence>
<feature type="transmembrane region" description="Helical" evidence="7">
    <location>
        <begin position="361"/>
        <end position="385"/>
    </location>
</feature>
<dbReference type="NCBIfam" id="TIGR00937">
    <property type="entry name" value="2A51"/>
    <property type="match status" value="1"/>
</dbReference>
<accession>B6QPQ5</accession>
<name>B6QPQ5_TALMQ</name>
<dbReference type="PANTHER" id="PTHR33567:SF3">
    <property type="entry name" value="CHROMATE ION TRANSPORTER (EUROFUNG)"/>
    <property type="match status" value="1"/>
</dbReference>
<dbReference type="GO" id="GO:0015109">
    <property type="term" value="F:chromate transmembrane transporter activity"/>
    <property type="evidence" value="ECO:0007669"/>
    <property type="project" value="InterPro"/>
</dbReference>
<evidence type="ECO:0000256" key="6">
    <source>
        <dbReference type="ARBA" id="ARBA00023136"/>
    </source>
</evidence>
<comment type="similarity">
    <text evidence="2">Belongs to the chromate ion transporter (CHR) (TC 2.A.51) family.</text>
</comment>
<evidence type="ECO:0000313" key="8">
    <source>
        <dbReference type="EMBL" id="EEA20063.1"/>
    </source>
</evidence>
<comment type="subcellular location">
    <subcellularLocation>
        <location evidence="1">Cell membrane</location>
        <topology evidence="1">Multi-pass membrane protein</topology>
    </subcellularLocation>
</comment>
<feature type="transmembrane region" description="Helical" evidence="7">
    <location>
        <begin position="322"/>
        <end position="340"/>
    </location>
</feature>
<feature type="transmembrane region" description="Helical" evidence="7">
    <location>
        <begin position="187"/>
        <end position="208"/>
    </location>
</feature>
<dbReference type="OrthoDB" id="2160638at2759"/>
<gene>
    <name evidence="8" type="ORF">PMAA_039290</name>
</gene>
<feature type="transmembrane region" description="Helical" evidence="7">
    <location>
        <begin position="151"/>
        <end position="175"/>
    </location>
</feature>
<keyword evidence="5 7" id="KW-1133">Transmembrane helix</keyword>
<feature type="transmembrane region" description="Helical" evidence="7">
    <location>
        <begin position="283"/>
        <end position="302"/>
    </location>
</feature>
<proteinExistence type="inferred from homology"/>
<dbReference type="InterPro" id="IPR003370">
    <property type="entry name" value="Chromate_transpt"/>
</dbReference>
<dbReference type="VEuPathDB" id="FungiDB:PMAA_039290"/>
<evidence type="ECO:0000256" key="5">
    <source>
        <dbReference type="ARBA" id="ARBA00022989"/>
    </source>
</evidence>
<dbReference type="PhylomeDB" id="B6QPQ5"/>
<feature type="transmembrane region" description="Helical" evidence="7">
    <location>
        <begin position="259"/>
        <end position="276"/>
    </location>
</feature>
<dbReference type="EMBL" id="DS995904">
    <property type="protein sequence ID" value="EEA20063.1"/>
    <property type="molecule type" value="Genomic_DNA"/>
</dbReference>
<evidence type="ECO:0000256" key="4">
    <source>
        <dbReference type="ARBA" id="ARBA00022692"/>
    </source>
</evidence>
<dbReference type="HOGENOM" id="CLU_018106_0_0_1"/>
<dbReference type="InterPro" id="IPR014047">
    <property type="entry name" value="Chr_Tranpt_l_chain"/>
</dbReference>
<dbReference type="Pfam" id="PF02417">
    <property type="entry name" value="Chromate_transp"/>
    <property type="match status" value="2"/>
</dbReference>
<dbReference type="Proteomes" id="UP000001294">
    <property type="component" value="Unassembled WGS sequence"/>
</dbReference>
<organism evidence="8 9">
    <name type="scientific">Talaromyces marneffei (strain ATCC 18224 / CBS 334.59 / QM 7333)</name>
    <name type="common">Penicillium marneffei</name>
    <dbReference type="NCBI Taxonomy" id="441960"/>
    <lineage>
        <taxon>Eukaryota</taxon>
        <taxon>Fungi</taxon>
        <taxon>Dikarya</taxon>
        <taxon>Ascomycota</taxon>
        <taxon>Pezizomycotina</taxon>
        <taxon>Eurotiomycetes</taxon>
        <taxon>Eurotiomycetidae</taxon>
        <taxon>Eurotiales</taxon>
        <taxon>Trichocomaceae</taxon>
        <taxon>Talaromyces</taxon>
        <taxon>Talaromyces sect. Talaromyces</taxon>
    </lineage>
</organism>
<reference evidence="9" key="1">
    <citation type="journal article" date="2015" name="Genome Announc.">
        <title>Genome sequence of the AIDS-associated pathogen Penicillium marneffei (ATCC18224) and its near taxonomic relative Talaromyces stipitatus (ATCC10500).</title>
        <authorList>
            <person name="Nierman W.C."/>
            <person name="Fedorova-Abrams N.D."/>
            <person name="Andrianopoulos A."/>
        </authorList>
    </citation>
    <scope>NUCLEOTIDE SEQUENCE [LARGE SCALE GENOMIC DNA]</scope>
    <source>
        <strain evidence="9">ATCC 18224 / CBS 334.59 / QM 7333</strain>
    </source>
</reference>
<feature type="transmembrane region" description="Helical" evidence="7">
    <location>
        <begin position="497"/>
        <end position="513"/>
    </location>
</feature>
<dbReference type="GO" id="GO:0005886">
    <property type="term" value="C:plasma membrane"/>
    <property type="evidence" value="ECO:0007669"/>
    <property type="project" value="UniProtKB-SubCell"/>
</dbReference>
<feature type="transmembrane region" description="Helical" evidence="7">
    <location>
        <begin position="397"/>
        <end position="423"/>
    </location>
</feature>
<feature type="transmembrane region" description="Helical" evidence="7">
    <location>
        <begin position="82"/>
        <end position="105"/>
    </location>
</feature>
<sequence>MKAGEQERGTSIIFVIMATTPGSSQCTIVVQANNTNRTEKDLEAQKTIASSDSIEEPLIFEENDDAGLQDNSHIPRLPLLKLFWFFFYNFGLFAWAGPVAQIALIKEKLVVQDKWITVARFQRVFSVYQVLPGPEATELCMFFGCLSAGKLGGFVAGIAFVLPGFILMVLASYLYSLLGMENKYFNASFRAVQPVVAAMILRATHIIADHSVLDHKTRQIKPILVIIALCTALNSALHINMSVNHISLCASLSCSNKSKLAYSFISLGLYGIIFLLTSHGMWIIATILFTLQYVVYGVYVHFRGVPSPVSLALGIAETPTLGNLFILGIVAGCLSFGGAYTAIPIIQVEAVLKGGWLPAHVFLDCIAISNVLPAPLTIFATFVGFQGGLVAGGLGEAFAASIIITVGILAPCFIFTIAGHSLLEKLVCNKILSDFFDGLCAAVIGVIAVIAIQILQSSIGVPTASSEIVSSRSESALAAVLYILAIGALYKFTNKYTPLLLVIIGAIAGQFLFV</sequence>
<keyword evidence="9" id="KW-1185">Reference proteome</keyword>
<feature type="transmembrane region" description="Helical" evidence="7">
    <location>
        <begin position="475"/>
        <end position="490"/>
    </location>
</feature>
<keyword evidence="4 7" id="KW-0812">Transmembrane</keyword>
<evidence type="ECO:0000256" key="7">
    <source>
        <dbReference type="SAM" id="Phobius"/>
    </source>
</evidence>
<evidence type="ECO:0008006" key="10">
    <source>
        <dbReference type="Google" id="ProtNLM"/>
    </source>
</evidence>
<protein>
    <recommendedName>
        <fullName evidence="10">Chromate transporter</fullName>
    </recommendedName>
</protein>
<evidence type="ECO:0000256" key="2">
    <source>
        <dbReference type="ARBA" id="ARBA00005262"/>
    </source>
</evidence>
<evidence type="ECO:0000256" key="3">
    <source>
        <dbReference type="ARBA" id="ARBA00022475"/>
    </source>
</evidence>
<feature type="transmembrane region" description="Helical" evidence="7">
    <location>
        <begin position="435"/>
        <end position="455"/>
    </location>
</feature>
<feature type="transmembrane region" description="Helical" evidence="7">
    <location>
        <begin position="220"/>
        <end position="239"/>
    </location>
</feature>
<keyword evidence="6 7" id="KW-0472">Membrane</keyword>
<dbReference type="PANTHER" id="PTHR33567">
    <property type="entry name" value="CHROMATE ION TRANSPORTER (EUROFUNG)"/>
    <property type="match status" value="1"/>
</dbReference>
<evidence type="ECO:0000313" key="9">
    <source>
        <dbReference type="Proteomes" id="UP000001294"/>
    </source>
</evidence>